<dbReference type="Gene3D" id="2.60.40.790">
    <property type="match status" value="1"/>
</dbReference>
<dbReference type="CDD" id="cd06471">
    <property type="entry name" value="ACD_LpsHSP_like"/>
    <property type="match status" value="1"/>
</dbReference>
<dbReference type="AlphaFoldDB" id="A0A091C9R3"/>
<comment type="similarity">
    <text evidence="1 2">Belongs to the small heat shock protein (HSP20) family.</text>
</comment>
<comment type="caution">
    <text evidence="4">The sequence shown here is derived from an EMBL/GenBank/DDBJ whole genome shotgun (WGS) entry which is preliminary data.</text>
</comment>
<proteinExistence type="inferred from homology"/>
<dbReference type="SUPFAM" id="SSF49764">
    <property type="entry name" value="HSP20-like chaperones"/>
    <property type="match status" value="1"/>
</dbReference>
<dbReference type="InterPro" id="IPR002068">
    <property type="entry name" value="A-crystallin/Hsp20_dom"/>
</dbReference>
<dbReference type="PANTHER" id="PTHR11527">
    <property type="entry name" value="HEAT-SHOCK PROTEIN 20 FAMILY MEMBER"/>
    <property type="match status" value="1"/>
</dbReference>
<keyword evidence="5" id="KW-1185">Reference proteome</keyword>
<gene>
    <name evidence="4" type="ORF">TMU3MR103_0175</name>
</gene>
<dbReference type="PATRIC" id="fig|1302648.3.peg.163"/>
<sequence length="162" mass="18843">MKNPIWKRNANSFPTNQGRKEGLFMANLMSRNNDLMDMRDGFFDNFFANFMGNDSFQVDIREKENTYEVTADLPGFDKSDLNVTYDDDILTIEATRNDVTEDKDEEGNFIRRERNSSSYRRQFMLKGIDEDKIDASFKDGVLSLELPKAPGQEEDKKKINIK</sequence>
<organism evidence="4 5">
    <name type="scientific">Tetragenococcus muriaticus 3MR10-3</name>
    <dbReference type="NCBI Taxonomy" id="1302648"/>
    <lineage>
        <taxon>Bacteria</taxon>
        <taxon>Bacillati</taxon>
        <taxon>Bacillota</taxon>
        <taxon>Bacilli</taxon>
        <taxon>Lactobacillales</taxon>
        <taxon>Enterococcaceae</taxon>
        <taxon>Tetragenococcus</taxon>
    </lineage>
</organism>
<dbReference type="EMBL" id="JPVT01000016">
    <property type="protein sequence ID" value="KFN93067.1"/>
    <property type="molecule type" value="Genomic_DNA"/>
</dbReference>
<evidence type="ECO:0000256" key="1">
    <source>
        <dbReference type="PROSITE-ProRule" id="PRU00285"/>
    </source>
</evidence>
<name>A0A091C9R3_9ENTE</name>
<dbReference type="Pfam" id="PF00011">
    <property type="entry name" value="HSP20"/>
    <property type="match status" value="1"/>
</dbReference>
<accession>A0A091C9R3</accession>
<evidence type="ECO:0000259" key="3">
    <source>
        <dbReference type="PROSITE" id="PS01031"/>
    </source>
</evidence>
<dbReference type="Proteomes" id="UP000029381">
    <property type="component" value="Unassembled WGS sequence"/>
</dbReference>
<evidence type="ECO:0000313" key="5">
    <source>
        <dbReference type="Proteomes" id="UP000029381"/>
    </source>
</evidence>
<dbReference type="InterPro" id="IPR031107">
    <property type="entry name" value="Small_HSP"/>
</dbReference>
<feature type="domain" description="SHSP" evidence="3">
    <location>
        <begin position="49"/>
        <end position="162"/>
    </location>
</feature>
<evidence type="ECO:0000256" key="2">
    <source>
        <dbReference type="RuleBase" id="RU003616"/>
    </source>
</evidence>
<evidence type="ECO:0000313" key="4">
    <source>
        <dbReference type="EMBL" id="KFN93067.1"/>
    </source>
</evidence>
<protein>
    <submittedName>
        <fullName evidence="4">Molecular chaperone/small heat shock protein</fullName>
    </submittedName>
</protein>
<reference evidence="4 5" key="1">
    <citation type="submission" date="2014-08" db="EMBL/GenBank/DDBJ databases">
        <title>Genome sequence of Tetragenococcus muriaticus.</title>
        <authorList>
            <person name="Chuea-nongthon C."/>
            <person name="Rodtong S."/>
            <person name="Yongsawatdigul J."/>
            <person name="Steele J.L."/>
            <person name="Liu X.-y."/>
            <person name="Speers J."/>
            <person name="Glasner J.D."/>
            <person name="Neeno-Eckwall E.C."/>
        </authorList>
    </citation>
    <scope>NUCLEOTIDE SEQUENCE [LARGE SCALE GENOMIC DNA]</scope>
    <source>
        <strain evidence="4 5">3MR10-3</strain>
    </source>
</reference>
<dbReference type="PROSITE" id="PS01031">
    <property type="entry name" value="SHSP"/>
    <property type="match status" value="1"/>
</dbReference>
<dbReference type="InterPro" id="IPR008978">
    <property type="entry name" value="HSP20-like_chaperone"/>
</dbReference>
<keyword evidence="4" id="KW-0346">Stress response</keyword>